<protein>
    <recommendedName>
        <fullName evidence="2">Nudix hydrolase domain-containing protein</fullName>
    </recommendedName>
</protein>
<keyword evidence="1" id="KW-0378">Hydrolase</keyword>
<dbReference type="GO" id="GO:0016787">
    <property type="term" value="F:hydrolase activity"/>
    <property type="evidence" value="ECO:0007669"/>
    <property type="project" value="UniProtKB-KW"/>
</dbReference>
<proteinExistence type="predicted"/>
<comment type="caution">
    <text evidence="3">The sequence shown here is derived from an EMBL/GenBank/DDBJ whole genome shotgun (WGS) entry which is preliminary data.</text>
</comment>
<dbReference type="PROSITE" id="PS51462">
    <property type="entry name" value="NUDIX"/>
    <property type="match status" value="1"/>
</dbReference>
<accession>A0A1G1Y0I4</accession>
<dbReference type="Pfam" id="PF00293">
    <property type="entry name" value="NUDIX"/>
    <property type="match status" value="1"/>
</dbReference>
<dbReference type="Gene3D" id="3.90.79.10">
    <property type="entry name" value="Nucleoside Triphosphate Pyrophosphohydrolase"/>
    <property type="match status" value="1"/>
</dbReference>
<feature type="domain" description="Nudix hydrolase" evidence="2">
    <location>
        <begin position="65"/>
        <end position="202"/>
    </location>
</feature>
<gene>
    <name evidence="3" type="ORF">A2744_04750</name>
</gene>
<dbReference type="Proteomes" id="UP000178240">
    <property type="component" value="Unassembled WGS sequence"/>
</dbReference>
<evidence type="ECO:0000313" key="4">
    <source>
        <dbReference type="Proteomes" id="UP000178240"/>
    </source>
</evidence>
<evidence type="ECO:0000256" key="1">
    <source>
        <dbReference type="ARBA" id="ARBA00022801"/>
    </source>
</evidence>
<dbReference type="InterPro" id="IPR015797">
    <property type="entry name" value="NUDIX_hydrolase-like_dom_sf"/>
</dbReference>
<reference evidence="3 4" key="1">
    <citation type="journal article" date="2016" name="Nat. Commun.">
        <title>Thousands of microbial genomes shed light on interconnected biogeochemical processes in an aquifer system.</title>
        <authorList>
            <person name="Anantharaman K."/>
            <person name="Brown C.T."/>
            <person name="Hug L.A."/>
            <person name="Sharon I."/>
            <person name="Castelle C.J."/>
            <person name="Probst A.J."/>
            <person name="Thomas B.C."/>
            <person name="Singh A."/>
            <person name="Wilkins M.J."/>
            <person name="Karaoz U."/>
            <person name="Brodie E.L."/>
            <person name="Williams K.H."/>
            <person name="Hubbard S.S."/>
            <person name="Banfield J.F."/>
        </authorList>
    </citation>
    <scope>NUCLEOTIDE SEQUENCE [LARGE SCALE GENOMIC DNA]</scope>
</reference>
<sequence>MRIPNNIQLNKECQYCIGCFSKNIKRVFRDGLTYYYCDACGKTLERSLVIDNGIVWWVDKTTREYWHESVGIFVFDSENKALFFERTIYPFALAIPAGHLDSNEMALPAVIRELNEETGIHVERETVKLFSEEDVAGDQCRRGADHHRWHLYCTTINKKEPVLEINNEGVKPEWLTLEEAIDKKLVYSVKYFIEKYGDKLLKNTRRPGI</sequence>
<organism evidence="3 4">
    <name type="scientific">Candidatus Buchananbacteria bacterium RIFCSPHIGHO2_01_FULL_44_11</name>
    <dbReference type="NCBI Taxonomy" id="1797535"/>
    <lineage>
        <taxon>Bacteria</taxon>
        <taxon>Candidatus Buchananiibacteriota</taxon>
    </lineage>
</organism>
<dbReference type="AlphaFoldDB" id="A0A1G1Y0I4"/>
<dbReference type="PANTHER" id="PTHR43736:SF1">
    <property type="entry name" value="DIHYDRONEOPTERIN TRIPHOSPHATE DIPHOSPHATASE"/>
    <property type="match status" value="1"/>
</dbReference>
<dbReference type="SUPFAM" id="SSF55811">
    <property type="entry name" value="Nudix"/>
    <property type="match status" value="1"/>
</dbReference>
<evidence type="ECO:0000313" key="3">
    <source>
        <dbReference type="EMBL" id="OGY45356.1"/>
    </source>
</evidence>
<dbReference type="PANTHER" id="PTHR43736">
    <property type="entry name" value="ADP-RIBOSE PYROPHOSPHATASE"/>
    <property type="match status" value="1"/>
</dbReference>
<dbReference type="EMBL" id="MHIE01000023">
    <property type="protein sequence ID" value="OGY45356.1"/>
    <property type="molecule type" value="Genomic_DNA"/>
</dbReference>
<evidence type="ECO:0000259" key="2">
    <source>
        <dbReference type="PROSITE" id="PS51462"/>
    </source>
</evidence>
<dbReference type="STRING" id="1797535.A2744_04750"/>
<dbReference type="InterPro" id="IPR020084">
    <property type="entry name" value="NUDIX_hydrolase_CS"/>
</dbReference>
<dbReference type="CDD" id="cd02883">
    <property type="entry name" value="NUDIX_Hydrolase"/>
    <property type="match status" value="1"/>
</dbReference>
<dbReference type="InterPro" id="IPR000086">
    <property type="entry name" value="NUDIX_hydrolase_dom"/>
</dbReference>
<name>A0A1G1Y0I4_9BACT</name>
<dbReference type="PROSITE" id="PS00893">
    <property type="entry name" value="NUDIX_BOX"/>
    <property type="match status" value="1"/>
</dbReference>